<feature type="compositionally biased region" description="Basic and acidic residues" evidence="1">
    <location>
        <begin position="201"/>
        <end position="211"/>
    </location>
</feature>
<dbReference type="OrthoDB" id="693363at2759"/>
<name>A0A8T3AJ32_DENNO</name>
<feature type="compositionally biased region" description="Acidic residues" evidence="1">
    <location>
        <begin position="106"/>
        <end position="130"/>
    </location>
</feature>
<dbReference type="Proteomes" id="UP000829196">
    <property type="component" value="Unassembled WGS sequence"/>
</dbReference>
<proteinExistence type="predicted"/>
<evidence type="ECO:0000313" key="3">
    <source>
        <dbReference type="Proteomes" id="UP000829196"/>
    </source>
</evidence>
<feature type="compositionally biased region" description="Basic and acidic residues" evidence="1">
    <location>
        <begin position="153"/>
        <end position="166"/>
    </location>
</feature>
<dbReference type="PANTHER" id="PTHR31365:SF4">
    <property type="entry name" value="OS05G0179800 PROTEIN"/>
    <property type="match status" value="1"/>
</dbReference>
<feature type="region of interest" description="Disordered" evidence="1">
    <location>
        <begin position="30"/>
        <end position="166"/>
    </location>
</feature>
<feature type="compositionally biased region" description="Basic and acidic residues" evidence="1">
    <location>
        <begin position="232"/>
        <end position="242"/>
    </location>
</feature>
<organism evidence="2 3">
    <name type="scientific">Dendrobium nobile</name>
    <name type="common">Orchid</name>
    <dbReference type="NCBI Taxonomy" id="94219"/>
    <lineage>
        <taxon>Eukaryota</taxon>
        <taxon>Viridiplantae</taxon>
        <taxon>Streptophyta</taxon>
        <taxon>Embryophyta</taxon>
        <taxon>Tracheophyta</taxon>
        <taxon>Spermatophyta</taxon>
        <taxon>Magnoliopsida</taxon>
        <taxon>Liliopsida</taxon>
        <taxon>Asparagales</taxon>
        <taxon>Orchidaceae</taxon>
        <taxon>Epidendroideae</taxon>
        <taxon>Malaxideae</taxon>
        <taxon>Dendrobiinae</taxon>
        <taxon>Dendrobium</taxon>
    </lineage>
</organism>
<dbReference type="PANTHER" id="PTHR31365">
    <property type="entry name" value="EXPRESSED PROTEIN"/>
    <property type="match status" value="1"/>
</dbReference>
<evidence type="ECO:0000256" key="1">
    <source>
        <dbReference type="SAM" id="MobiDB-lite"/>
    </source>
</evidence>
<protein>
    <submittedName>
        <fullName evidence="2">Uncharacterized protein</fullName>
    </submittedName>
</protein>
<evidence type="ECO:0000313" key="2">
    <source>
        <dbReference type="EMBL" id="KAI0496339.1"/>
    </source>
</evidence>
<dbReference type="AlphaFoldDB" id="A0A8T3AJ32"/>
<dbReference type="EMBL" id="JAGYWB010000016">
    <property type="protein sequence ID" value="KAI0496339.1"/>
    <property type="molecule type" value="Genomic_DNA"/>
</dbReference>
<accession>A0A8T3AJ32</accession>
<keyword evidence="3" id="KW-1185">Reference proteome</keyword>
<feature type="region of interest" description="Disordered" evidence="1">
    <location>
        <begin position="179"/>
        <end position="253"/>
    </location>
</feature>
<comment type="caution">
    <text evidence="2">The sequence shown here is derived from an EMBL/GenBank/DDBJ whole genome shotgun (WGS) entry which is preliminary data.</text>
</comment>
<reference evidence="2" key="1">
    <citation type="journal article" date="2022" name="Front. Genet.">
        <title>Chromosome-Scale Assembly of the Dendrobium nobile Genome Provides Insights Into the Molecular Mechanism of the Biosynthesis of the Medicinal Active Ingredient of Dendrobium.</title>
        <authorList>
            <person name="Xu Q."/>
            <person name="Niu S.-C."/>
            <person name="Li K.-L."/>
            <person name="Zheng P.-J."/>
            <person name="Zhang X.-J."/>
            <person name="Jia Y."/>
            <person name="Liu Y."/>
            <person name="Niu Y.-X."/>
            <person name="Yu L.-H."/>
            <person name="Chen D.-F."/>
            <person name="Zhang G.-Q."/>
        </authorList>
    </citation>
    <scope>NUCLEOTIDE SEQUENCE</scope>
    <source>
        <tissue evidence="2">Leaf</tissue>
    </source>
</reference>
<gene>
    <name evidence="2" type="ORF">KFK09_022655</name>
</gene>
<sequence>MVGGGIRRDDAAPGISSKNVFAALETLKKKKKSSVKDPKLPSKSKGLLKTQEKEPEPSQVFWIPTPLNKSWADVDDDDDDYYKTAPVLPGWGAAGQQQEKDVGVPAEEESESEDDGLDDGDDDIEDEGEQVPEAPPSAELIVNTHPLAPVAPKDSEKQLSKKEQKKKELEELDALLAEFAVSSKDDKDACQTESNVATGEKNPDEQRKDGDNENNIATAESKTSKKKKGKKEKSSREVKDTPELADDADGSDGVIIAETIEETAAGVDMKERLKKVASMKRKKSGKEMDIASKIASTEAAARSAKLAAAKKKEKNHYNQQPVR</sequence>